<evidence type="ECO:0000313" key="2">
    <source>
        <dbReference type="Proteomes" id="UP001158049"/>
    </source>
</evidence>
<protein>
    <submittedName>
        <fullName evidence="1">Uncharacterized protein</fullName>
    </submittedName>
</protein>
<keyword evidence="2" id="KW-1185">Reference proteome</keyword>
<accession>A0ABY1QCZ4</accession>
<evidence type="ECO:0000313" key="1">
    <source>
        <dbReference type="EMBL" id="SMP67288.1"/>
    </source>
</evidence>
<gene>
    <name evidence="1" type="ORF">SAMN06295970_112139</name>
</gene>
<dbReference type="Proteomes" id="UP001158049">
    <property type="component" value="Unassembled WGS sequence"/>
</dbReference>
<organism evidence="1 2">
    <name type="scientific">Noviherbaspirillum suwonense</name>
    <dbReference type="NCBI Taxonomy" id="1224511"/>
    <lineage>
        <taxon>Bacteria</taxon>
        <taxon>Pseudomonadati</taxon>
        <taxon>Pseudomonadota</taxon>
        <taxon>Betaproteobacteria</taxon>
        <taxon>Burkholderiales</taxon>
        <taxon>Oxalobacteraceae</taxon>
        <taxon>Noviherbaspirillum</taxon>
    </lineage>
</organism>
<proteinExistence type="predicted"/>
<reference evidence="1 2" key="1">
    <citation type="submission" date="2017-05" db="EMBL/GenBank/DDBJ databases">
        <authorList>
            <person name="Varghese N."/>
            <person name="Submissions S."/>
        </authorList>
    </citation>
    <scope>NUCLEOTIDE SEQUENCE [LARGE SCALE GENOMIC DNA]</scope>
    <source>
        <strain evidence="1 2">DSM 26001</strain>
    </source>
</reference>
<dbReference type="EMBL" id="FXUL01000012">
    <property type="protein sequence ID" value="SMP67288.1"/>
    <property type="molecule type" value="Genomic_DNA"/>
</dbReference>
<name>A0ABY1QCZ4_9BURK</name>
<comment type="caution">
    <text evidence="1">The sequence shown here is derived from an EMBL/GenBank/DDBJ whole genome shotgun (WGS) entry which is preliminary data.</text>
</comment>
<sequence>MSCRNRTFAKLAHKSLGHKILDGRTIAATGSVLEQFARSAPTYRALVSRAFQSDHWQAPSVVKFTTRIPCPSRRASIRSEYRLPSPAVHTDGLGLQFAGSFSIQEEKWLLSTRRLLTTAASVPSWDSSNFLPHRTGASFACSLARRRLAARFRLICSPLLQGNYRFHDAGRRHFNEDPSRTGRLDPCSDNACGIFDAATHASTSQICLKIKNSRMPRQGLALNGLKQAPGASPLSDENPYYWKVCT</sequence>